<evidence type="ECO:0000313" key="1">
    <source>
        <dbReference type="EMBL" id="GGX98847.1"/>
    </source>
</evidence>
<protein>
    <submittedName>
        <fullName evidence="1">Uncharacterized protein</fullName>
    </submittedName>
</protein>
<dbReference type="EMBL" id="BMXS01000014">
    <property type="protein sequence ID" value="GGX98847.1"/>
    <property type="molecule type" value="Genomic_DNA"/>
</dbReference>
<comment type="caution">
    <text evidence="1">The sequence shown here is derived from an EMBL/GenBank/DDBJ whole genome shotgun (WGS) entry which is preliminary data.</text>
</comment>
<proteinExistence type="predicted"/>
<gene>
    <name evidence="1" type="ORF">GCM10007160_28240</name>
</gene>
<reference evidence="2" key="1">
    <citation type="journal article" date="2019" name="Int. J. Syst. Evol. Microbiol.">
        <title>The Global Catalogue of Microorganisms (GCM) 10K type strain sequencing project: providing services to taxonomists for standard genome sequencing and annotation.</title>
        <authorList>
            <consortium name="The Broad Institute Genomics Platform"/>
            <consortium name="The Broad Institute Genome Sequencing Center for Infectious Disease"/>
            <person name="Wu L."/>
            <person name="Ma J."/>
        </authorList>
    </citation>
    <scope>NUCLEOTIDE SEQUENCE [LARGE SCALE GENOMIC DNA]</scope>
    <source>
        <strain evidence="2">KCTC 22228</strain>
    </source>
</reference>
<evidence type="ECO:0000313" key="2">
    <source>
        <dbReference type="Proteomes" id="UP000653056"/>
    </source>
</evidence>
<dbReference type="Proteomes" id="UP000653056">
    <property type="component" value="Unassembled WGS sequence"/>
</dbReference>
<dbReference type="InterPro" id="IPR049725">
    <property type="entry name" value="STM3845-like"/>
</dbReference>
<organism evidence="1 2">
    <name type="scientific">Litchfieldella qijiaojingensis</name>
    <dbReference type="NCBI Taxonomy" id="980347"/>
    <lineage>
        <taxon>Bacteria</taxon>
        <taxon>Pseudomonadati</taxon>
        <taxon>Pseudomonadota</taxon>
        <taxon>Gammaproteobacteria</taxon>
        <taxon>Oceanospirillales</taxon>
        <taxon>Halomonadaceae</taxon>
        <taxon>Litchfieldella</taxon>
    </lineage>
</organism>
<dbReference type="NCBIfam" id="NF038232">
    <property type="entry name" value="STM3845_fam"/>
    <property type="match status" value="1"/>
</dbReference>
<keyword evidence="2" id="KW-1185">Reference proteome</keyword>
<sequence length="311" mass="35835">MSSDSADNYHLDVLSKLDLKKSRFALSTSPIVLLCGGKVSDSPHISSFRHALTNYMPPPRYEFFRPEEITDWKDDGVFNDLLDFEKELGSICSLVVVVLESEGAFAELGAFSQMHDLKAKICAINSQEYHGEDSFINLGILRHIKKETKIDVKVYPWDVKNPANLEDEVVQDAIDDIGEQLKKTRKPHAFSGENGAHVMALITEFIKVFVALKEHEILDYLDLLDIKIKRESLRRKLFILERFRIIVKGVYSDSSFYMRSGTDFNRIKFHEEDGFVYDDLRISLRCKELYQADRKHRHRMRVIKAQEGSNG</sequence>
<dbReference type="RefSeq" id="WP_189470272.1">
    <property type="nucleotide sequence ID" value="NZ_BMXS01000014.1"/>
</dbReference>
<accession>A0ABQ2YXV0</accession>
<name>A0ABQ2YXV0_9GAMM</name>